<feature type="non-terminal residue" evidence="8">
    <location>
        <position position="206"/>
    </location>
</feature>
<comment type="catalytic activity">
    <reaction evidence="6">
        <text>choline + 2 reduced [2Fe-2S]-[ferredoxin] + O2 + 2 H(+) = betaine aldehyde hydrate + 2 oxidized [2Fe-2S]-[ferredoxin] + H2O</text>
        <dbReference type="Rhea" id="RHEA:17769"/>
        <dbReference type="Rhea" id="RHEA-COMP:10000"/>
        <dbReference type="Rhea" id="RHEA-COMP:10001"/>
        <dbReference type="ChEBI" id="CHEBI:15354"/>
        <dbReference type="ChEBI" id="CHEBI:15377"/>
        <dbReference type="ChEBI" id="CHEBI:15378"/>
        <dbReference type="ChEBI" id="CHEBI:15379"/>
        <dbReference type="ChEBI" id="CHEBI:15870"/>
        <dbReference type="ChEBI" id="CHEBI:33737"/>
        <dbReference type="ChEBI" id="CHEBI:33738"/>
        <dbReference type="EC" id="1.14.15.7"/>
    </reaction>
</comment>
<dbReference type="EMBL" id="ML976668">
    <property type="protein sequence ID" value="KAF1975894.1"/>
    <property type="molecule type" value="Genomic_DNA"/>
</dbReference>
<evidence type="ECO:0000256" key="2">
    <source>
        <dbReference type="ARBA" id="ARBA00004866"/>
    </source>
</evidence>
<dbReference type="Gene3D" id="3.90.380.10">
    <property type="entry name" value="Naphthalene 1,2-dioxygenase Alpha Subunit, Chain A, domain 1"/>
    <property type="match status" value="1"/>
</dbReference>
<organism evidence="8 9">
    <name type="scientific">Bimuria novae-zelandiae CBS 107.79</name>
    <dbReference type="NCBI Taxonomy" id="1447943"/>
    <lineage>
        <taxon>Eukaryota</taxon>
        <taxon>Fungi</taxon>
        <taxon>Dikarya</taxon>
        <taxon>Ascomycota</taxon>
        <taxon>Pezizomycotina</taxon>
        <taxon>Dothideomycetes</taxon>
        <taxon>Pleosporomycetidae</taxon>
        <taxon>Pleosporales</taxon>
        <taxon>Massarineae</taxon>
        <taxon>Didymosphaeriaceae</taxon>
        <taxon>Bimuria</taxon>
    </lineage>
</organism>
<dbReference type="SUPFAM" id="SSF50022">
    <property type="entry name" value="ISP domain"/>
    <property type="match status" value="1"/>
</dbReference>
<accession>A0A6A5VFE3</accession>
<evidence type="ECO:0000256" key="6">
    <source>
        <dbReference type="ARBA" id="ARBA00049097"/>
    </source>
</evidence>
<feature type="domain" description="Aromatic-ring-hydroxylating dioxygenase alpha subunit C-terminal" evidence="7">
    <location>
        <begin position="118"/>
        <end position="167"/>
    </location>
</feature>
<dbReference type="PANTHER" id="PTHR43756">
    <property type="entry name" value="CHOLINE MONOOXYGENASE, CHLOROPLASTIC"/>
    <property type="match status" value="1"/>
</dbReference>
<reference evidence="8" key="1">
    <citation type="journal article" date="2020" name="Stud. Mycol.">
        <title>101 Dothideomycetes genomes: a test case for predicting lifestyles and emergence of pathogens.</title>
        <authorList>
            <person name="Haridas S."/>
            <person name="Albert R."/>
            <person name="Binder M."/>
            <person name="Bloem J."/>
            <person name="Labutti K."/>
            <person name="Salamov A."/>
            <person name="Andreopoulos B."/>
            <person name="Baker S."/>
            <person name="Barry K."/>
            <person name="Bills G."/>
            <person name="Bluhm B."/>
            <person name="Cannon C."/>
            <person name="Castanera R."/>
            <person name="Culley D."/>
            <person name="Daum C."/>
            <person name="Ezra D."/>
            <person name="Gonzalez J."/>
            <person name="Henrissat B."/>
            <person name="Kuo A."/>
            <person name="Liang C."/>
            <person name="Lipzen A."/>
            <person name="Lutzoni F."/>
            <person name="Magnuson J."/>
            <person name="Mondo S."/>
            <person name="Nolan M."/>
            <person name="Ohm R."/>
            <person name="Pangilinan J."/>
            <person name="Park H.-J."/>
            <person name="Ramirez L."/>
            <person name="Alfaro M."/>
            <person name="Sun H."/>
            <person name="Tritt A."/>
            <person name="Yoshinaga Y."/>
            <person name="Zwiers L.-H."/>
            <person name="Turgeon B."/>
            <person name="Goodwin S."/>
            <person name="Spatafora J."/>
            <person name="Crous P."/>
            <person name="Grigoriev I."/>
        </authorList>
    </citation>
    <scope>NUCLEOTIDE SEQUENCE</scope>
    <source>
        <strain evidence="8">CBS 107.79</strain>
    </source>
</reference>
<dbReference type="GO" id="GO:0051537">
    <property type="term" value="F:2 iron, 2 sulfur cluster binding"/>
    <property type="evidence" value="ECO:0007669"/>
    <property type="project" value="InterPro"/>
</dbReference>
<dbReference type="GO" id="GO:0005506">
    <property type="term" value="F:iron ion binding"/>
    <property type="evidence" value="ECO:0007669"/>
    <property type="project" value="InterPro"/>
</dbReference>
<keyword evidence="9" id="KW-1185">Reference proteome</keyword>
<comment type="similarity">
    <text evidence="3">Belongs to the choline monooxygenase family.</text>
</comment>
<dbReference type="AlphaFoldDB" id="A0A6A5VFE3"/>
<evidence type="ECO:0000313" key="8">
    <source>
        <dbReference type="EMBL" id="KAF1975894.1"/>
    </source>
</evidence>
<name>A0A6A5VFE3_9PLEO</name>
<proteinExistence type="inferred from homology"/>
<dbReference type="OrthoDB" id="426882at2759"/>
<dbReference type="EC" id="1.14.15.7" evidence="4"/>
<comment type="pathway">
    <text evidence="2">Amine and polyamine biosynthesis; betaine biosynthesis via choline pathway; betaine aldehyde from choline (monooxygenase route): step 1/1.</text>
</comment>
<gene>
    <name evidence="8" type="ORF">BU23DRAFT_362207</name>
</gene>
<dbReference type="GO" id="GO:0019285">
    <property type="term" value="P:glycine betaine biosynthetic process from choline"/>
    <property type="evidence" value="ECO:0007669"/>
    <property type="project" value="UniProtKB-UniPathway"/>
</dbReference>
<dbReference type="GO" id="GO:0019133">
    <property type="term" value="F:choline monooxygenase activity"/>
    <property type="evidence" value="ECO:0007669"/>
    <property type="project" value="UniProtKB-EC"/>
</dbReference>
<protein>
    <recommendedName>
        <fullName evidence="5">Choline monooxygenase, chloroplastic</fullName>
        <ecNumber evidence="4">1.14.15.7</ecNumber>
    </recommendedName>
</protein>
<dbReference type="Proteomes" id="UP000800036">
    <property type="component" value="Unassembled WGS sequence"/>
</dbReference>
<dbReference type="SUPFAM" id="SSF55961">
    <property type="entry name" value="Bet v1-like"/>
    <property type="match status" value="1"/>
</dbReference>
<evidence type="ECO:0000259" key="7">
    <source>
        <dbReference type="Pfam" id="PF00848"/>
    </source>
</evidence>
<evidence type="ECO:0000313" key="9">
    <source>
        <dbReference type="Proteomes" id="UP000800036"/>
    </source>
</evidence>
<dbReference type="PANTHER" id="PTHR43756:SF3">
    <property type="entry name" value="CHOLINE MONOOXYGENASE, CHLOROPLASTIC"/>
    <property type="match status" value="1"/>
</dbReference>
<dbReference type="InterPro" id="IPR015879">
    <property type="entry name" value="Ring_hydroxy_dOase_asu_C_dom"/>
</dbReference>
<dbReference type="UniPathway" id="UPA00529">
    <property type="reaction ID" value="UER00430"/>
</dbReference>
<sequence length="206" mass="24067">MATLIRTLPASWYCSSSLYQLERRAVFLKSWYLLGPLTRFHTVGEKVEYEMAQVSLSVRRMSKDRNDVNVFNETTGKEVRRHITETGLLFSTISDEAPSFEEFFPDLKPLINKVDFTKLPHRRSIKYEGHFNWKTMVDGYQVCLHCQFTHPSFSVYYPPAFYAVYNHQNFCQHVADPNKADDGLFLYLFPNCTLNVYRGGMSSFRV</sequence>
<dbReference type="Pfam" id="PF00848">
    <property type="entry name" value="Ring_hydroxyl_A"/>
    <property type="match status" value="1"/>
</dbReference>
<evidence type="ECO:0000256" key="4">
    <source>
        <dbReference type="ARBA" id="ARBA00012763"/>
    </source>
</evidence>
<dbReference type="InterPro" id="IPR001663">
    <property type="entry name" value="Rng_hydr_dOase-A"/>
</dbReference>
<evidence type="ECO:0000256" key="3">
    <source>
        <dbReference type="ARBA" id="ARBA00010848"/>
    </source>
</evidence>
<dbReference type="InterPro" id="IPR036922">
    <property type="entry name" value="Rieske_2Fe-2S_sf"/>
</dbReference>
<evidence type="ECO:0000256" key="1">
    <source>
        <dbReference type="ARBA" id="ARBA00002149"/>
    </source>
</evidence>
<evidence type="ECO:0000256" key="5">
    <source>
        <dbReference type="ARBA" id="ARBA00014931"/>
    </source>
</evidence>
<comment type="function">
    <text evidence="1">Catalyzes the first step of the osmoprotectant glycine betaine synthesis.</text>
</comment>